<evidence type="ECO:0000313" key="1">
    <source>
        <dbReference type="EMBL" id="OJD17476.1"/>
    </source>
</evidence>
<evidence type="ECO:0000313" key="2">
    <source>
        <dbReference type="Proteomes" id="UP000182235"/>
    </source>
</evidence>
<accession>A0A1J9QNN3</accession>
<dbReference type="VEuPathDB" id="FungiDB:AJ78_02449"/>
<reference evidence="1 2" key="1">
    <citation type="submission" date="2015-07" db="EMBL/GenBank/DDBJ databases">
        <title>Emmonsia species relationships and genome sequence.</title>
        <authorList>
            <consortium name="The Broad Institute Genomics Platform"/>
            <person name="Cuomo C.A."/>
            <person name="Munoz J.F."/>
            <person name="Imamovic A."/>
            <person name="Priest M.E."/>
            <person name="Young S."/>
            <person name="Clay O.K."/>
            <person name="McEwen J.G."/>
        </authorList>
    </citation>
    <scope>NUCLEOTIDE SEQUENCE [LARGE SCALE GENOMIC DNA]</scope>
    <source>
        <strain evidence="1 2">UAMH 9510</strain>
    </source>
</reference>
<proteinExistence type="predicted"/>
<sequence length="141" mass="16155">METSSSILRISATPESWDYPGQRFSDYVGELRSRAHLPLPRRYVRLNFMVLLPRNVWNDLIFSSYQRLETFNVAKDAPKKLTGSIATMKFRPLPQSTRYIGEPDLCSAVYILNNATFRRGVASDLHNVEQAVGNQQPPPLW</sequence>
<name>A0A1J9QNN3_9EURO</name>
<protein>
    <submittedName>
        <fullName evidence="1">Uncharacterized protein</fullName>
    </submittedName>
</protein>
<gene>
    <name evidence="1" type="ORF">AJ78_02449</name>
</gene>
<organism evidence="1 2">
    <name type="scientific">Emergomyces pasteurianus Ep9510</name>
    <dbReference type="NCBI Taxonomy" id="1447872"/>
    <lineage>
        <taxon>Eukaryota</taxon>
        <taxon>Fungi</taxon>
        <taxon>Dikarya</taxon>
        <taxon>Ascomycota</taxon>
        <taxon>Pezizomycotina</taxon>
        <taxon>Eurotiomycetes</taxon>
        <taxon>Eurotiomycetidae</taxon>
        <taxon>Onygenales</taxon>
        <taxon>Ajellomycetaceae</taxon>
        <taxon>Emergomyces</taxon>
    </lineage>
</organism>
<dbReference type="AlphaFoldDB" id="A0A1J9QNN3"/>
<dbReference type="EMBL" id="LGRN01000066">
    <property type="protein sequence ID" value="OJD17476.1"/>
    <property type="molecule type" value="Genomic_DNA"/>
</dbReference>
<comment type="caution">
    <text evidence="1">The sequence shown here is derived from an EMBL/GenBank/DDBJ whole genome shotgun (WGS) entry which is preliminary data.</text>
</comment>
<keyword evidence="2" id="KW-1185">Reference proteome</keyword>
<dbReference type="Proteomes" id="UP000182235">
    <property type="component" value="Unassembled WGS sequence"/>
</dbReference>